<comment type="similarity">
    <text evidence="2 7">Belongs to the CTL (choline transporter-like) family.</text>
</comment>
<dbReference type="PANTHER" id="PTHR12385">
    <property type="entry name" value="CHOLINE TRANSPORTER-LIKE (SLC FAMILY 44)"/>
    <property type="match status" value="1"/>
</dbReference>
<name>A0A0V1N2X9_9BILA</name>
<evidence type="ECO:0000256" key="3">
    <source>
        <dbReference type="ARBA" id="ARBA00022692"/>
    </source>
</evidence>
<comment type="subcellular location">
    <subcellularLocation>
        <location evidence="7">Cell membrane</location>
        <topology evidence="7">Multi-pass membrane protein</topology>
    </subcellularLocation>
    <subcellularLocation>
        <location evidence="1">Membrane</location>
        <topology evidence="1">Multi-pass membrane protein</topology>
    </subcellularLocation>
</comment>
<feature type="transmembrane region" description="Helical" evidence="7">
    <location>
        <begin position="417"/>
        <end position="441"/>
    </location>
</feature>
<evidence type="ECO:0000313" key="9">
    <source>
        <dbReference type="Proteomes" id="UP000054843"/>
    </source>
</evidence>
<gene>
    <name evidence="8" type="ORF">T10_5425</name>
</gene>
<dbReference type="AlphaFoldDB" id="A0A0V1N2X9"/>
<evidence type="ECO:0000256" key="1">
    <source>
        <dbReference type="ARBA" id="ARBA00004141"/>
    </source>
</evidence>
<keyword evidence="6" id="KW-0325">Glycoprotein</keyword>
<keyword evidence="3 7" id="KW-0812">Transmembrane</keyword>
<feature type="transmembrane region" description="Helical" evidence="7">
    <location>
        <begin position="327"/>
        <end position="348"/>
    </location>
</feature>
<evidence type="ECO:0000313" key="8">
    <source>
        <dbReference type="EMBL" id="KRZ78314.1"/>
    </source>
</evidence>
<feature type="transmembrane region" description="Helical" evidence="7">
    <location>
        <begin position="242"/>
        <end position="265"/>
    </location>
</feature>
<dbReference type="EMBL" id="JYDO01000013">
    <property type="protein sequence ID" value="KRZ78314.1"/>
    <property type="molecule type" value="Genomic_DNA"/>
</dbReference>
<feature type="transmembrane region" description="Helical" evidence="7">
    <location>
        <begin position="271"/>
        <end position="295"/>
    </location>
</feature>
<feature type="transmembrane region" description="Helical" evidence="7">
    <location>
        <begin position="78"/>
        <end position="100"/>
    </location>
</feature>
<accession>A0A0V1N2X9</accession>
<dbReference type="OrthoDB" id="420519at2759"/>
<comment type="function">
    <text evidence="7">Choline transporter.</text>
</comment>
<dbReference type="STRING" id="268474.A0A0V1N2X9"/>
<organism evidence="8 9">
    <name type="scientific">Trichinella papuae</name>
    <dbReference type="NCBI Taxonomy" id="268474"/>
    <lineage>
        <taxon>Eukaryota</taxon>
        <taxon>Metazoa</taxon>
        <taxon>Ecdysozoa</taxon>
        <taxon>Nematoda</taxon>
        <taxon>Enoplea</taxon>
        <taxon>Dorylaimia</taxon>
        <taxon>Trichinellida</taxon>
        <taxon>Trichinellidae</taxon>
        <taxon>Trichinella</taxon>
    </lineage>
</organism>
<feature type="non-terminal residue" evidence="8">
    <location>
        <position position="1"/>
    </location>
</feature>
<protein>
    <recommendedName>
        <fullName evidence="7">Choline transporter-like protein</fullName>
    </recommendedName>
</protein>
<evidence type="ECO:0000256" key="6">
    <source>
        <dbReference type="ARBA" id="ARBA00023180"/>
    </source>
</evidence>
<comment type="caution">
    <text evidence="8">The sequence shown here is derived from an EMBL/GenBank/DDBJ whole genome shotgun (WGS) entry which is preliminary data.</text>
</comment>
<dbReference type="Proteomes" id="UP000054843">
    <property type="component" value="Unassembled WGS sequence"/>
</dbReference>
<proteinExistence type="inferred from homology"/>
<dbReference type="InterPro" id="IPR007603">
    <property type="entry name" value="Choline_transptr-like"/>
</dbReference>
<feature type="transmembrane region" description="Helical" evidence="7">
    <location>
        <begin position="372"/>
        <end position="397"/>
    </location>
</feature>
<keyword evidence="4 7" id="KW-1133">Transmembrane helix</keyword>
<evidence type="ECO:0000256" key="4">
    <source>
        <dbReference type="ARBA" id="ARBA00022989"/>
    </source>
</evidence>
<dbReference type="Pfam" id="PF04515">
    <property type="entry name" value="Choline_transpo"/>
    <property type="match status" value="1"/>
</dbReference>
<keyword evidence="9" id="KW-1185">Reference proteome</keyword>
<dbReference type="GO" id="GO:0005886">
    <property type="term" value="C:plasma membrane"/>
    <property type="evidence" value="ECO:0007669"/>
    <property type="project" value="UniProtKB-SubCell"/>
</dbReference>
<evidence type="ECO:0000256" key="7">
    <source>
        <dbReference type="RuleBase" id="RU368066"/>
    </source>
</evidence>
<dbReference type="GO" id="GO:0022857">
    <property type="term" value="F:transmembrane transporter activity"/>
    <property type="evidence" value="ECO:0007669"/>
    <property type="project" value="UniProtKB-UniRule"/>
</dbReference>
<feature type="transmembrane region" description="Helical" evidence="7">
    <location>
        <begin position="604"/>
        <end position="622"/>
    </location>
</feature>
<keyword evidence="5 7" id="KW-0472">Membrane</keyword>
<reference evidence="8 9" key="1">
    <citation type="submission" date="2015-01" db="EMBL/GenBank/DDBJ databases">
        <title>Evolution of Trichinella species and genotypes.</title>
        <authorList>
            <person name="Korhonen P.K."/>
            <person name="Edoardo P."/>
            <person name="Giuseppe L.R."/>
            <person name="Gasser R.B."/>
        </authorList>
    </citation>
    <scope>NUCLEOTIDE SEQUENCE [LARGE SCALE GENOMIC DNA]</scope>
    <source>
        <strain evidence="8">ISS1980</strain>
    </source>
</reference>
<feature type="transmembrane region" description="Helical" evidence="7">
    <location>
        <begin position="12"/>
        <end position="31"/>
    </location>
</feature>
<evidence type="ECO:0000256" key="5">
    <source>
        <dbReference type="ARBA" id="ARBA00023136"/>
    </source>
</evidence>
<dbReference type="PANTHER" id="PTHR12385:SF14">
    <property type="entry name" value="CHOLINE TRANSPORTER-LIKE 2"/>
    <property type="match status" value="1"/>
</dbReference>
<sequence length="705" mass="81428">LEHMMLRISYHFYSYFNFLILIIYLFHNMIYQPQILKVVARARSEQNRCWKSAMLDFNKMFDEDNRLTLVQNRKPTNIVALICYCIAWFILIFIAIWFFVNGDITYLTRGVDDMGNRCEVDEPYLFPMNFLEPSKSLWICVTQCPNETITTRSELYQLGKERNIKLCNYSVPLEDYMNEELYPKGAKGPCPVMPVYSSIPILGRCVLDPTLLSSFAFNTSKYYTILQNLEDKFKTSCGDLNMSLSTIVLVLLCTKLMYIIFIWIIPFITAVLIRILLVLLVILSGAGSITCWILYWNQGDELSEFQKQTVEILNSLKSYFFFQGENYLTAILLTILTIVLLLITPWIWKHLYFVTEVFRHSRSAICWMPCMILLPIFTAFAILAVALFISISALFGLTIAYGEMKAPRLINLFMHKINIIGIDIPTGILVLYHIFMLIWTWEFLIDFQQLSISIAVAEWFFKSKQSSRMTRVFHAVVLTLRYHLGTVIFGSLIISLMRVFRAVLSILEAKMLALRKKRATGASGCLKCIQSILRFCNSAAYTVTAVNGTAFCESSSRASALIGGHLMKFTLVRTLCSLFLFIGKLLISTLSAIMLSSLLKNNYAINRSIVPVIVVFLLAYIYGRMFFSIYDSVVNSMAIIYCIVQTECREDRRSYFTEDQIEFFEKMKDDPVPSQIRHPNEDANENFFENCFEVPISYIMEVWFI</sequence>
<feature type="transmembrane region" description="Helical" evidence="7">
    <location>
        <begin position="575"/>
        <end position="598"/>
    </location>
</feature>
<evidence type="ECO:0000256" key="2">
    <source>
        <dbReference type="ARBA" id="ARBA00007168"/>
    </source>
</evidence>